<organism evidence="3 4">
    <name type="scientific">Kouleothrix aurantiaca</name>
    <dbReference type="NCBI Taxonomy" id="186479"/>
    <lineage>
        <taxon>Bacteria</taxon>
        <taxon>Bacillati</taxon>
        <taxon>Chloroflexota</taxon>
        <taxon>Chloroflexia</taxon>
        <taxon>Chloroflexales</taxon>
        <taxon>Roseiflexineae</taxon>
        <taxon>Roseiflexaceae</taxon>
        <taxon>Kouleothrix</taxon>
    </lineage>
</organism>
<proteinExistence type="inferred from homology"/>
<accession>A0A0P9CPM9</accession>
<dbReference type="PATRIC" id="fig|186479.3.peg.6409"/>
<evidence type="ECO:0000313" key="4">
    <source>
        <dbReference type="Proteomes" id="UP000050509"/>
    </source>
</evidence>
<dbReference type="SUPFAM" id="SSF55781">
    <property type="entry name" value="GAF domain-like"/>
    <property type="match status" value="1"/>
</dbReference>
<name>A0A0P9CPM9_9CHLR</name>
<sequence length="243" mass="25424">EASVILDERALLNRALALAGASFGRDRISIGLVQNGHLRMLDAGGAAVAAQPAPSPAARPAVLAAALRGAPISEDRENGGALAALPLSVKGHVVGVLAVQRAHGQLAERDRWLLRSLASQLSIALENARLYHQIDGLFRQYMAPSVATTLLADPSQAALGGAMLEVSVLFADLRGFTSFSERATPAEVVAMLNQYFGIAAPLILAEAGTIDKFVGDALMALWNAPTRQPDHALRAARAALAMQ</sequence>
<dbReference type="GO" id="GO:0004016">
    <property type="term" value="F:adenylate cyclase activity"/>
    <property type="evidence" value="ECO:0007669"/>
    <property type="project" value="UniProtKB-ARBA"/>
</dbReference>
<dbReference type="PANTHER" id="PTHR43081">
    <property type="entry name" value="ADENYLATE CYCLASE, TERMINAL-DIFFERENTIATION SPECIFIC-RELATED"/>
    <property type="match status" value="1"/>
</dbReference>
<comment type="caution">
    <text evidence="3">The sequence shown here is derived from an EMBL/GenBank/DDBJ whole genome shotgun (WGS) entry which is preliminary data.</text>
</comment>
<dbReference type="Pfam" id="PF13492">
    <property type="entry name" value="GAF_3"/>
    <property type="match status" value="1"/>
</dbReference>
<dbReference type="Gene3D" id="3.30.70.1230">
    <property type="entry name" value="Nucleotide cyclase"/>
    <property type="match status" value="1"/>
</dbReference>
<dbReference type="GO" id="GO:0009190">
    <property type="term" value="P:cyclic nucleotide biosynthetic process"/>
    <property type="evidence" value="ECO:0007669"/>
    <property type="project" value="InterPro"/>
</dbReference>
<gene>
    <name evidence="3" type="ORF">SE17_40620</name>
</gene>
<dbReference type="PANTHER" id="PTHR43081:SF1">
    <property type="entry name" value="ADENYLATE CYCLASE, TERMINAL-DIFFERENTIATION SPECIFIC"/>
    <property type="match status" value="1"/>
</dbReference>
<dbReference type="InterPro" id="IPR050697">
    <property type="entry name" value="Adenylyl/Guanylyl_Cyclase_3/4"/>
</dbReference>
<dbReference type="InterPro" id="IPR003018">
    <property type="entry name" value="GAF"/>
</dbReference>
<comment type="similarity">
    <text evidence="1">Belongs to the adenylyl cyclase class-3 family.</text>
</comment>
<dbReference type="Pfam" id="PF00211">
    <property type="entry name" value="Guanylate_cyc"/>
    <property type="match status" value="1"/>
</dbReference>
<feature type="non-terminal residue" evidence="3">
    <location>
        <position position="1"/>
    </location>
</feature>
<evidence type="ECO:0000256" key="1">
    <source>
        <dbReference type="ARBA" id="ARBA00005381"/>
    </source>
</evidence>
<dbReference type="SUPFAM" id="SSF55073">
    <property type="entry name" value="Nucleotide cyclase"/>
    <property type="match status" value="1"/>
</dbReference>
<dbReference type="GO" id="GO:0035556">
    <property type="term" value="P:intracellular signal transduction"/>
    <property type="evidence" value="ECO:0007669"/>
    <property type="project" value="InterPro"/>
</dbReference>
<dbReference type="CDD" id="cd07302">
    <property type="entry name" value="CHD"/>
    <property type="match status" value="1"/>
</dbReference>
<feature type="domain" description="Guanylate cyclase" evidence="2">
    <location>
        <begin position="167"/>
        <end position="243"/>
    </location>
</feature>
<dbReference type="InterPro" id="IPR029016">
    <property type="entry name" value="GAF-like_dom_sf"/>
</dbReference>
<dbReference type="PROSITE" id="PS50125">
    <property type="entry name" value="GUANYLATE_CYCLASE_2"/>
    <property type="match status" value="1"/>
</dbReference>
<dbReference type="InterPro" id="IPR001054">
    <property type="entry name" value="A/G_cyclase"/>
</dbReference>
<dbReference type="SMART" id="SM00065">
    <property type="entry name" value="GAF"/>
    <property type="match status" value="1"/>
</dbReference>
<dbReference type="EMBL" id="LJCR01003068">
    <property type="protein sequence ID" value="KPV47964.1"/>
    <property type="molecule type" value="Genomic_DNA"/>
</dbReference>
<dbReference type="InterPro" id="IPR029787">
    <property type="entry name" value="Nucleotide_cyclase"/>
</dbReference>
<dbReference type="Gene3D" id="3.30.450.40">
    <property type="match status" value="1"/>
</dbReference>
<dbReference type="Proteomes" id="UP000050509">
    <property type="component" value="Unassembled WGS sequence"/>
</dbReference>
<feature type="non-terminal residue" evidence="3">
    <location>
        <position position="243"/>
    </location>
</feature>
<reference evidence="3 4" key="1">
    <citation type="submission" date="2015-09" db="EMBL/GenBank/DDBJ databases">
        <title>Draft genome sequence of Kouleothrix aurantiaca JCM 19913.</title>
        <authorList>
            <person name="Hemp J."/>
        </authorList>
    </citation>
    <scope>NUCLEOTIDE SEQUENCE [LARGE SCALE GENOMIC DNA]</scope>
    <source>
        <strain evidence="3 4">COM-B</strain>
    </source>
</reference>
<evidence type="ECO:0000313" key="3">
    <source>
        <dbReference type="EMBL" id="KPV47964.1"/>
    </source>
</evidence>
<keyword evidence="4" id="KW-1185">Reference proteome</keyword>
<protein>
    <recommendedName>
        <fullName evidence="2">Guanylate cyclase domain-containing protein</fullName>
    </recommendedName>
</protein>
<evidence type="ECO:0000259" key="2">
    <source>
        <dbReference type="PROSITE" id="PS50125"/>
    </source>
</evidence>
<dbReference type="AlphaFoldDB" id="A0A0P9CPM9"/>